<keyword evidence="4" id="KW-1185">Reference proteome</keyword>
<reference evidence="3 4" key="1">
    <citation type="submission" date="2015-03" db="EMBL/GenBank/DDBJ databases">
        <authorList>
            <person name="Krishnan R."/>
            <person name="Midha S."/>
            <person name="Patil P.B."/>
            <person name="Rameshkumar N."/>
        </authorList>
    </citation>
    <scope>NUCLEOTIDE SEQUENCE [LARGE SCALE GENOMIC DNA]</scope>
    <source>
        <strain evidence="3 4">L1E11</strain>
    </source>
</reference>
<dbReference type="RefSeq" id="WP_110187521.1">
    <property type="nucleotide sequence ID" value="NZ_CP177354.1"/>
</dbReference>
<dbReference type="Pfam" id="PF11740">
    <property type="entry name" value="KfrA_N"/>
    <property type="match status" value="1"/>
</dbReference>
<comment type="caution">
    <text evidence="3">The sequence shown here is derived from an EMBL/GenBank/DDBJ whole genome shotgun (WGS) entry which is preliminary data.</text>
</comment>
<feature type="domain" description="KfrA N-terminal DNA-binding" evidence="2">
    <location>
        <begin position="6"/>
        <end position="132"/>
    </location>
</feature>
<accession>A0ABX5LXX8</accession>
<dbReference type="Proteomes" id="UP000248090">
    <property type="component" value="Unassembled WGS sequence"/>
</dbReference>
<keyword evidence="1" id="KW-0175">Coiled coil</keyword>
<evidence type="ECO:0000256" key="1">
    <source>
        <dbReference type="SAM" id="Coils"/>
    </source>
</evidence>
<evidence type="ECO:0000313" key="3">
    <source>
        <dbReference type="EMBL" id="PXF31052.1"/>
    </source>
</evidence>
<organism evidence="3 4">
    <name type="scientific">Pokkaliibacter plantistimulans</name>
    <dbReference type="NCBI Taxonomy" id="1635171"/>
    <lineage>
        <taxon>Bacteria</taxon>
        <taxon>Pseudomonadati</taxon>
        <taxon>Pseudomonadota</taxon>
        <taxon>Gammaproteobacteria</taxon>
        <taxon>Oceanospirillales</taxon>
        <taxon>Balneatrichaceae</taxon>
        <taxon>Pokkaliibacter</taxon>
    </lineage>
</organism>
<evidence type="ECO:0000313" key="4">
    <source>
        <dbReference type="Proteomes" id="UP000248090"/>
    </source>
</evidence>
<protein>
    <recommendedName>
        <fullName evidence="2">KfrA N-terminal DNA-binding domain-containing protein</fullName>
    </recommendedName>
</protein>
<sequence>MREPSTYERVLEIADELLAKGIKPTQQTVREHLGKGSLTTINKALNDWWQLLGNKVAEPAIPDLPEPLVKSVRQLWQDALFYSRDQLSARAKEIEKEHQLRLRQLDIEKEQWQAQLKSMESRLQGVLEQNETLIREKSQAQQSLNDLERQLIAQQGRVKDMERNLAQQDIVSQRMLNAEIDRVRDLTRQLERAERQADAYYHLWQSSQGEKSK</sequence>
<dbReference type="EMBL" id="LAPT01000054">
    <property type="protein sequence ID" value="PXF31052.1"/>
    <property type="molecule type" value="Genomic_DNA"/>
</dbReference>
<dbReference type="InterPro" id="IPR021104">
    <property type="entry name" value="KfrA_DNA-bd_N"/>
</dbReference>
<evidence type="ECO:0000259" key="2">
    <source>
        <dbReference type="Pfam" id="PF11740"/>
    </source>
</evidence>
<name>A0ABX5LXX8_9GAMM</name>
<gene>
    <name evidence="3" type="ORF">WH50_11940</name>
</gene>
<feature type="coiled-coil region" evidence="1">
    <location>
        <begin position="95"/>
        <end position="203"/>
    </location>
</feature>
<proteinExistence type="predicted"/>